<protein>
    <submittedName>
        <fullName evidence="3">Virion protein</fullName>
    </submittedName>
</protein>
<accession>A0A6J5M1K1</accession>
<dbReference type="EMBL" id="LR796371">
    <property type="protein sequence ID" value="CAB4140002.1"/>
    <property type="molecule type" value="Genomic_DNA"/>
</dbReference>
<gene>
    <name evidence="3" type="ORF">UFOVP397_38</name>
</gene>
<sequence>MTTPTPRRDPRRSRGYRNRNPGNIDHSRHNKWLGLAEPPLEAAPSNGSPARFAVFVSHEYGIRALAVLLQTYQDRHGLRTAAGIINRWAPPGENDTRAYAAAVAKHLGVSQTDRLDLHDPATMRGLVEAIIAHELGGNPYTPEQITEGLRMAGLVEPTVAGTRTARVAAGTAAAGVATAGTAEILTAVAPHASGLAELVQAAGPWLVAATVAAIAGWFVWQRARRLREMVG</sequence>
<organism evidence="3">
    <name type="scientific">uncultured Caudovirales phage</name>
    <dbReference type="NCBI Taxonomy" id="2100421"/>
    <lineage>
        <taxon>Viruses</taxon>
        <taxon>Duplodnaviria</taxon>
        <taxon>Heunggongvirae</taxon>
        <taxon>Uroviricota</taxon>
        <taxon>Caudoviricetes</taxon>
        <taxon>Peduoviridae</taxon>
        <taxon>Maltschvirus</taxon>
        <taxon>Maltschvirus maltsch</taxon>
    </lineage>
</organism>
<feature type="region of interest" description="Disordered" evidence="1">
    <location>
        <begin position="1"/>
        <end position="30"/>
    </location>
</feature>
<proteinExistence type="predicted"/>
<evidence type="ECO:0000256" key="1">
    <source>
        <dbReference type="SAM" id="MobiDB-lite"/>
    </source>
</evidence>
<keyword evidence="2" id="KW-0472">Membrane</keyword>
<feature type="transmembrane region" description="Helical" evidence="2">
    <location>
        <begin position="202"/>
        <end position="220"/>
    </location>
</feature>
<evidence type="ECO:0000313" key="3">
    <source>
        <dbReference type="EMBL" id="CAB4140002.1"/>
    </source>
</evidence>
<evidence type="ECO:0000256" key="2">
    <source>
        <dbReference type="SAM" id="Phobius"/>
    </source>
</evidence>
<keyword evidence="2" id="KW-1133">Transmembrane helix</keyword>
<keyword evidence="2" id="KW-0812">Transmembrane</keyword>
<name>A0A6J5M1K1_9CAUD</name>
<reference evidence="3" key="1">
    <citation type="submission" date="2020-04" db="EMBL/GenBank/DDBJ databases">
        <authorList>
            <person name="Chiriac C."/>
            <person name="Salcher M."/>
            <person name="Ghai R."/>
            <person name="Kavagutti S V."/>
        </authorList>
    </citation>
    <scope>NUCLEOTIDE SEQUENCE</scope>
</reference>